<proteinExistence type="predicted"/>
<dbReference type="Pfam" id="PF13649">
    <property type="entry name" value="Methyltransf_25"/>
    <property type="match status" value="1"/>
</dbReference>
<keyword evidence="2" id="KW-0489">Methyltransferase</keyword>
<dbReference type="Proteomes" id="UP001589776">
    <property type="component" value="Unassembled WGS sequence"/>
</dbReference>
<dbReference type="GO" id="GO:0032259">
    <property type="term" value="P:methylation"/>
    <property type="evidence" value="ECO:0007669"/>
    <property type="project" value="UniProtKB-KW"/>
</dbReference>
<evidence type="ECO:0000259" key="1">
    <source>
        <dbReference type="Pfam" id="PF13649"/>
    </source>
</evidence>
<dbReference type="RefSeq" id="WP_377473471.1">
    <property type="nucleotide sequence ID" value="NZ_JBHLWN010000105.1"/>
</dbReference>
<keyword evidence="3" id="KW-1185">Reference proteome</keyword>
<keyword evidence="2" id="KW-0808">Transferase</keyword>
<sequence length="246" mass="27906">MSGRFLQERELRPELMDDEAAGGPALVQAHRHLRRLNRLFAAARPSLYGVEKLWLAAGRPRALTVTDIGCGSGDVNRRLLRWAEKRNVVLRLILTDVAEEACAEARRLFAGVARVDVRQCDVFELPQDSSDIVTASQMLHHFGSGSLVAAVERMLQASRLGVVIADIHRHPVAWSAVWLVTRLSPNRYIRHDGPLSVAKGFRAADWDDLRDRLNEQLGGELELEYRWMPLFRYAVTLRPNRRKLDD</sequence>
<gene>
    <name evidence="2" type="ORF">ACFFK0_26075</name>
</gene>
<dbReference type="SUPFAM" id="SSF53335">
    <property type="entry name" value="S-adenosyl-L-methionine-dependent methyltransferases"/>
    <property type="match status" value="1"/>
</dbReference>
<feature type="domain" description="Methyltransferase" evidence="1">
    <location>
        <begin position="65"/>
        <end position="157"/>
    </location>
</feature>
<accession>A0ABV6DTC4</accession>
<dbReference type="InterPro" id="IPR029063">
    <property type="entry name" value="SAM-dependent_MTases_sf"/>
</dbReference>
<evidence type="ECO:0000313" key="3">
    <source>
        <dbReference type="Proteomes" id="UP001589776"/>
    </source>
</evidence>
<protein>
    <submittedName>
        <fullName evidence="2">Methyltransferase domain-containing protein</fullName>
    </submittedName>
</protein>
<dbReference type="GO" id="GO:0008168">
    <property type="term" value="F:methyltransferase activity"/>
    <property type="evidence" value="ECO:0007669"/>
    <property type="project" value="UniProtKB-KW"/>
</dbReference>
<dbReference type="InterPro" id="IPR041698">
    <property type="entry name" value="Methyltransf_25"/>
</dbReference>
<name>A0ABV6DTC4_9BACL</name>
<evidence type="ECO:0000313" key="2">
    <source>
        <dbReference type="EMBL" id="MFC0215869.1"/>
    </source>
</evidence>
<dbReference type="Gene3D" id="3.40.50.150">
    <property type="entry name" value="Vaccinia Virus protein VP39"/>
    <property type="match status" value="1"/>
</dbReference>
<organism evidence="2 3">
    <name type="scientific">Paenibacillus chartarius</name>
    <dbReference type="NCBI Taxonomy" id="747481"/>
    <lineage>
        <taxon>Bacteria</taxon>
        <taxon>Bacillati</taxon>
        <taxon>Bacillota</taxon>
        <taxon>Bacilli</taxon>
        <taxon>Bacillales</taxon>
        <taxon>Paenibacillaceae</taxon>
        <taxon>Paenibacillus</taxon>
    </lineage>
</organism>
<dbReference type="EMBL" id="JBHLWN010000105">
    <property type="protein sequence ID" value="MFC0215869.1"/>
    <property type="molecule type" value="Genomic_DNA"/>
</dbReference>
<comment type="caution">
    <text evidence="2">The sequence shown here is derived from an EMBL/GenBank/DDBJ whole genome shotgun (WGS) entry which is preliminary data.</text>
</comment>
<reference evidence="2 3" key="1">
    <citation type="submission" date="2024-09" db="EMBL/GenBank/DDBJ databases">
        <authorList>
            <person name="Sun Q."/>
            <person name="Mori K."/>
        </authorList>
    </citation>
    <scope>NUCLEOTIDE SEQUENCE [LARGE SCALE GENOMIC DNA]</scope>
    <source>
        <strain evidence="2 3">CCM 7759</strain>
    </source>
</reference>
<dbReference type="CDD" id="cd02440">
    <property type="entry name" value="AdoMet_MTases"/>
    <property type="match status" value="1"/>
</dbReference>